<dbReference type="PROSITE" id="PS51257">
    <property type="entry name" value="PROKAR_LIPOPROTEIN"/>
    <property type="match status" value="1"/>
</dbReference>
<accession>A0ABS9W483</accession>
<gene>
    <name evidence="4" type="ORF">MON41_10015</name>
</gene>
<protein>
    <submittedName>
        <fullName evidence="4">Alpha/beta hydrolase</fullName>
    </submittedName>
</protein>
<dbReference type="PANTHER" id="PTHR48081:SF9">
    <property type="entry name" value="CARBOXYLESTERASE"/>
    <property type="match status" value="1"/>
</dbReference>
<feature type="chain" id="PRO_5046230838" evidence="2">
    <location>
        <begin position="24"/>
        <end position="289"/>
    </location>
</feature>
<comment type="caution">
    <text evidence="4">The sequence shown here is derived from an EMBL/GenBank/DDBJ whole genome shotgun (WGS) entry which is preliminary data.</text>
</comment>
<dbReference type="SUPFAM" id="SSF53474">
    <property type="entry name" value="alpha/beta-Hydrolases"/>
    <property type="match status" value="1"/>
</dbReference>
<proteinExistence type="predicted"/>
<dbReference type="PANTHER" id="PTHR48081">
    <property type="entry name" value="AB HYDROLASE SUPERFAMILY PROTEIN C4A8.06C"/>
    <property type="match status" value="1"/>
</dbReference>
<keyword evidence="2" id="KW-0732">Signal</keyword>
<dbReference type="Pfam" id="PF20434">
    <property type="entry name" value="BD-FAE"/>
    <property type="match status" value="1"/>
</dbReference>
<sequence length="289" mass="29914">MTFSRRALALLAPLLGGCSPARLANALTPSSGYALRDGLRYAPGPRGLLDLYEPKDARATAPLVVFFYGGGWQSGERGDYRFAAEALTSLGYAVAISDYTLMPGGAWPRFLQDGAAALQWVADGPGAGRPLVTMGHSAGAFIALALATDPRWLGRARRDALSGAIGLAGPYAFQPEEPEYVATFAAAPGGRAMAAPDADADLARAPPVLLLHGLDDQTVSPERSRELAARLLRVGGRVDRVDYAGVGHVGIIAALAAPLRRVGLAAAPVQQDIARFMASLDPAAASGAA</sequence>
<evidence type="ECO:0000313" key="5">
    <source>
        <dbReference type="Proteomes" id="UP001201985"/>
    </source>
</evidence>
<keyword evidence="5" id="KW-1185">Reference proteome</keyword>
<evidence type="ECO:0000256" key="2">
    <source>
        <dbReference type="SAM" id="SignalP"/>
    </source>
</evidence>
<evidence type="ECO:0000313" key="4">
    <source>
        <dbReference type="EMBL" id="MCI0754092.1"/>
    </source>
</evidence>
<dbReference type="GO" id="GO:0016787">
    <property type="term" value="F:hydrolase activity"/>
    <property type="evidence" value="ECO:0007669"/>
    <property type="project" value="UniProtKB-KW"/>
</dbReference>
<evidence type="ECO:0000259" key="3">
    <source>
        <dbReference type="Pfam" id="PF20434"/>
    </source>
</evidence>
<dbReference type="Proteomes" id="UP001201985">
    <property type="component" value="Unassembled WGS sequence"/>
</dbReference>
<dbReference type="EMBL" id="JALBUU010000004">
    <property type="protein sequence ID" value="MCI0754092.1"/>
    <property type="molecule type" value="Genomic_DNA"/>
</dbReference>
<dbReference type="InterPro" id="IPR029058">
    <property type="entry name" value="AB_hydrolase_fold"/>
</dbReference>
<evidence type="ECO:0000256" key="1">
    <source>
        <dbReference type="ARBA" id="ARBA00022801"/>
    </source>
</evidence>
<dbReference type="Gene3D" id="3.40.50.1820">
    <property type="entry name" value="alpha/beta hydrolase"/>
    <property type="match status" value="1"/>
</dbReference>
<feature type="signal peptide" evidence="2">
    <location>
        <begin position="1"/>
        <end position="23"/>
    </location>
</feature>
<name>A0ABS9W483_9PROT</name>
<dbReference type="RefSeq" id="WP_157985667.1">
    <property type="nucleotide sequence ID" value="NZ_JALBUU010000004.1"/>
</dbReference>
<feature type="domain" description="BD-FAE-like" evidence="3">
    <location>
        <begin position="49"/>
        <end position="148"/>
    </location>
</feature>
<dbReference type="InterPro" id="IPR049492">
    <property type="entry name" value="BD-FAE-like_dom"/>
</dbReference>
<organism evidence="4 5">
    <name type="scientific">Teichococcus vastitatis</name>
    <dbReference type="NCBI Taxonomy" id="2307076"/>
    <lineage>
        <taxon>Bacteria</taxon>
        <taxon>Pseudomonadati</taxon>
        <taxon>Pseudomonadota</taxon>
        <taxon>Alphaproteobacteria</taxon>
        <taxon>Acetobacterales</taxon>
        <taxon>Roseomonadaceae</taxon>
        <taxon>Roseomonas</taxon>
    </lineage>
</organism>
<keyword evidence="1 4" id="KW-0378">Hydrolase</keyword>
<reference evidence="4 5" key="1">
    <citation type="submission" date="2022-03" db="EMBL/GenBank/DDBJ databases">
        <title>Complete genome analysis of Roseomonas KG 17.1 : a prolific producer of plant growth promoters.</title>
        <authorList>
            <person name="Saadouli I."/>
            <person name="Najjari A."/>
            <person name="Mosbah A."/>
            <person name="Ouzari H.I."/>
        </authorList>
    </citation>
    <scope>NUCLEOTIDE SEQUENCE [LARGE SCALE GENOMIC DNA]</scope>
    <source>
        <strain evidence="4 5">KG17-1</strain>
    </source>
</reference>
<dbReference type="InterPro" id="IPR050300">
    <property type="entry name" value="GDXG_lipolytic_enzyme"/>
</dbReference>